<dbReference type="VEuPathDB" id="MicrosporidiaDB:TUBRATIS_25160"/>
<accession>A0A437AJ06</accession>
<dbReference type="EMBL" id="RCSS01000670">
    <property type="protein sequence ID" value="RVD91046.1"/>
    <property type="molecule type" value="Genomic_DNA"/>
</dbReference>
<keyword evidence="1" id="KW-0472">Membrane</keyword>
<gene>
    <name evidence="2" type="ORF">TUBRATIS_25160</name>
</gene>
<sequence length="283" mass="33449">MKKERGNYLNNIIQVFNTTFNYKSLNEEKSQKSEEKTTITESENKKTDKKLLTMNFINDCVPFYEFLNFFTWVIVFNLKIKNPLISNVYNCFSIVFPLILLVLKSISFNFVSKLKPAYYIFYTLVNLTMFSIILFVSLSESKYTLIPVNCGFKSFFLFLTIKNILIFISFLCLYFKNTKRFLVSLIFPMILIVLKCYFFSSILSLIFRLDLFLFVLLFFTYYVYLKDIDLSKVKFSLLDFIRFLCYYVNITIIILTSITVYSINIKNLVSQKIGTCQLSDGLW</sequence>
<proteinExistence type="predicted"/>
<keyword evidence="1" id="KW-1133">Transmembrane helix</keyword>
<dbReference type="AlphaFoldDB" id="A0A437AJ06"/>
<dbReference type="Proteomes" id="UP000282876">
    <property type="component" value="Unassembled WGS sequence"/>
</dbReference>
<protein>
    <submittedName>
        <fullName evidence="2">Uncharacterized protein</fullName>
    </submittedName>
</protein>
<evidence type="ECO:0000256" key="1">
    <source>
        <dbReference type="SAM" id="Phobius"/>
    </source>
</evidence>
<organism evidence="2 3">
    <name type="scientific">Tubulinosema ratisbonensis</name>
    <dbReference type="NCBI Taxonomy" id="291195"/>
    <lineage>
        <taxon>Eukaryota</taxon>
        <taxon>Fungi</taxon>
        <taxon>Fungi incertae sedis</taxon>
        <taxon>Microsporidia</taxon>
        <taxon>Tubulinosematoidea</taxon>
        <taxon>Tubulinosematidae</taxon>
        <taxon>Tubulinosema</taxon>
    </lineage>
</organism>
<feature type="transmembrane region" description="Helical" evidence="1">
    <location>
        <begin position="56"/>
        <end position="75"/>
    </location>
</feature>
<comment type="caution">
    <text evidence="2">The sequence shown here is derived from an EMBL/GenBank/DDBJ whole genome shotgun (WGS) entry which is preliminary data.</text>
</comment>
<keyword evidence="1" id="KW-0812">Transmembrane</keyword>
<evidence type="ECO:0000313" key="2">
    <source>
        <dbReference type="EMBL" id="RVD91046.1"/>
    </source>
</evidence>
<feature type="transmembrane region" description="Helical" evidence="1">
    <location>
        <begin position="181"/>
        <end position="200"/>
    </location>
</feature>
<keyword evidence="3" id="KW-1185">Reference proteome</keyword>
<evidence type="ECO:0000313" key="3">
    <source>
        <dbReference type="Proteomes" id="UP000282876"/>
    </source>
</evidence>
<reference evidence="2 3" key="1">
    <citation type="submission" date="2018-10" db="EMBL/GenBank/DDBJ databases">
        <title>Draft genome sequence of the microsporidian Tubulinosema ratisbonensis.</title>
        <authorList>
            <person name="Polonais V."/>
            <person name="Peyretaillade E."/>
            <person name="Niehus S."/>
            <person name="Wawrzyniak I."/>
            <person name="Franchet A."/>
            <person name="Gaspin C."/>
            <person name="Reichstadt M."/>
            <person name="Belser C."/>
            <person name="Labadie K."/>
            <person name="Delbac F."/>
            <person name="Ferrandon D."/>
        </authorList>
    </citation>
    <scope>NUCLEOTIDE SEQUENCE [LARGE SCALE GENOMIC DNA]</scope>
    <source>
        <strain evidence="2 3">Franzen</strain>
    </source>
</reference>
<feature type="transmembrane region" description="Helical" evidence="1">
    <location>
        <begin position="118"/>
        <end position="136"/>
    </location>
</feature>
<feature type="transmembrane region" description="Helical" evidence="1">
    <location>
        <begin position="206"/>
        <end position="224"/>
    </location>
</feature>
<name>A0A437AJ06_9MICR</name>
<feature type="transmembrane region" description="Helical" evidence="1">
    <location>
        <begin position="87"/>
        <end position="106"/>
    </location>
</feature>
<feature type="transmembrane region" description="Helical" evidence="1">
    <location>
        <begin position="156"/>
        <end position="174"/>
    </location>
</feature>
<feature type="transmembrane region" description="Helical" evidence="1">
    <location>
        <begin position="244"/>
        <end position="263"/>
    </location>
</feature>